<evidence type="ECO:0000313" key="3">
    <source>
        <dbReference type="Proteomes" id="UP000694005"/>
    </source>
</evidence>
<feature type="transmembrane region" description="Helical" evidence="1">
    <location>
        <begin position="34"/>
        <end position="52"/>
    </location>
</feature>
<dbReference type="Gramene" id="A05p14830.2_BraZ1">
    <property type="protein sequence ID" value="A05p14830.2_BraZ1.CDS"/>
    <property type="gene ID" value="A05g14830.2_BraZ1"/>
</dbReference>
<keyword evidence="1" id="KW-1133">Transmembrane helix</keyword>
<reference evidence="2 3" key="1">
    <citation type="submission" date="2021-07" db="EMBL/GenBank/DDBJ databases">
        <authorList>
            <consortium name="Genoscope - CEA"/>
            <person name="William W."/>
        </authorList>
    </citation>
    <scope>NUCLEOTIDE SEQUENCE [LARGE SCALE GENOMIC DNA]</scope>
</reference>
<keyword evidence="1" id="KW-0812">Transmembrane</keyword>
<keyword evidence="1" id="KW-0472">Membrane</keyword>
<protein>
    <submittedName>
        <fullName evidence="2">Uncharacterized protein</fullName>
    </submittedName>
</protein>
<sequence length="65" mass="7746">IQNQSAVSRIWDYYPKHKLEVFLGMKAILMDEKIHVICLNIFFLLLDLQIYLQMKIVALKRKIVV</sequence>
<gene>
    <name evidence="2" type="ORF">BRAPAZ1V2_A05P14830.2</name>
</gene>
<accession>A0A8D9DJG4</accession>
<dbReference type="Proteomes" id="UP000694005">
    <property type="component" value="Chromosome A05"/>
</dbReference>
<dbReference type="EMBL" id="LS974621">
    <property type="protein sequence ID" value="CAG7874962.1"/>
    <property type="molecule type" value="Genomic_DNA"/>
</dbReference>
<dbReference type="AlphaFoldDB" id="A0A8D9DJG4"/>
<proteinExistence type="predicted"/>
<evidence type="ECO:0000256" key="1">
    <source>
        <dbReference type="SAM" id="Phobius"/>
    </source>
</evidence>
<evidence type="ECO:0000313" key="2">
    <source>
        <dbReference type="EMBL" id="CAG7874962.1"/>
    </source>
</evidence>
<feature type="non-terminal residue" evidence="2">
    <location>
        <position position="1"/>
    </location>
</feature>
<name>A0A8D9DJG4_BRACM</name>
<organism evidence="2 3">
    <name type="scientific">Brassica campestris</name>
    <name type="common">Field mustard</name>
    <dbReference type="NCBI Taxonomy" id="3711"/>
    <lineage>
        <taxon>Eukaryota</taxon>
        <taxon>Viridiplantae</taxon>
        <taxon>Streptophyta</taxon>
        <taxon>Embryophyta</taxon>
        <taxon>Tracheophyta</taxon>
        <taxon>Spermatophyta</taxon>
        <taxon>Magnoliopsida</taxon>
        <taxon>eudicotyledons</taxon>
        <taxon>Gunneridae</taxon>
        <taxon>Pentapetalae</taxon>
        <taxon>rosids</taxon>
        <taxon>malvids</taxon>
        <taxon>Brassicales</taxon>
        <taxon>Brassicaceae</taxon>
        <taxon>Brassiceae</taxon>
        <taxon>Brassica</taxon>
    </lineage>
</organism>